<dbReference type="EMBL" id="JACVXD010000002">
    <property type="protein sequence ID" value="MBD0823390.1"/>
    <property type="molecule type" value="Genomic_DNA"/>
</dbReference>
<dbReference type="SUPFAM" id="SSF49742">
    <property type="entry name" value="PHM/PNGase F"/>
    <property type="match status" value="1"/>
</dbReference>
<keyword evidence="1" id="KW-1015">Disulfide bond</keyword>
<protein>
    <recommendedName>
        <fullName evidence="2">Peptide-N-glycosidase F N-terminal domain-containing protein</fullName>
    </recommendedName>
</protein>
<dbReference type="Pfam" id="PF09113">
    <property type="entry name" value="N-glycanase_C"/>
    <property type="match status" value="1"/>
</dbReference>
<evidence type="ECO:0000313" key="4">
    <source>
        <dbReference type="Proteomes" id="UP000621516"/>
    </source>
</evidence>
<organism evidence="3 4">
    <name type="scientific">Aestuariibaculum marinum</name>
    <dbReference type="NCBI Taxonomy" id="2683592"/>
    <lineage>
        <taxon>Bacteria</taxon>
        <taxon>Pseudomonadati</taxon>
        <taxon>Bacteroidota</taxon>
        <taxon>Flavobacteriia</taxon>
        <taxon>Flavobacteriales</taxon>
        <taxon>Flavobacteriaceae</taxon>
    </lineage>
</organism>
<dbReference type="InterPro" id="IPR015197">
    <property type="entry name" value="PngaseF_C"/>
</dbReference>
<dbReference type="InterPro" id="IPR008977">
    <property type="entry name" value="PHM/PNGase_F_dom_sf"/>
</dbReference>
<dbReference type="Gene3D" id="2.60.120.230">
    <property type="match status" value="2"/>
</dbReference>
<evidence type="ECO:0000256" key="1">
    <source>
        <dbReference type="ARBA" id="ARBA00023157"/>
    </source>
</evidence>
<name>A0A8J6U394_9FLAO</name>
<dbReference type="RefSeq" id="WP_188222696.1">
    <property type="nucleotide sequence ID" value="NZ_JACVXD010000002.1"/>
</dbReference>
<feature type="domain" description="Peptide-N-glycosidase F N-terminal" evidence="2">
    <location>
        <begin position="27"/>
        <end position="177"/>
    </location>
</feature>
<accession>A0A8J6U394</accession>
<keyword evidence="4" id="KW-1185">Reference proteome</keyword>
<dbReference type="Proteomes" id="UP000621516">
    <property type="component" value="Unassembled WGS sequence"/>
</dbReference>
<dbReference type="Pfam" id="PF09112">
    <property type="entry name" value="N-glycanase_N"/>
    <property type="match status" value="1"/>
</dbReference>
<dbReference type="InterPro" id="IPR015196">
    <property type="entry name" value="PngaseF_N"/>
</dbReference>
<dbReference type="GO" id="GO:0016715">
    <property type="term" value="F:oxidoreductase activity, acting on paired donors, with incorporation or reduction of molecular oxygen, reduced ascorbate as one donor, and incorporation of one atom of oxygen"/>
    <property type="evidence" value="ECO:0007669"/>
    <property type="project" value="InterPro"/>
</dbReference>
<dbReference type="SMART" id="SM01290">
    <property type="entry name" value="N-glycanase_N"/>
    <property type="match status" value="1"/>
</dbReference>
<proteinExistence type="predicted"/>
<evidence type="ECO:0000259" key="2">
    <source>
        <dbReference type="SMART" id="SM01290"/>
    </source>
</evidence>
<dbReference type="InterPro" id="IPR014784">
    <property type="entry name" value="Cu2_ascorb_mOase-like_C"/>
</dbReference>
<sequence>MKKLFAILLCLQALGCKTSKQESYSTERQIFDHVIFYNGYGKTVDEPVPENVIRLKNSSYVKKLTQDDLNAISDRLNLQVTLHARCDNYDRLGHVGLNFVKKGKPYTDKNVVVRQEIARFVSPFMNKNKMPNSVDYLYEINNIGRLLNNKELRNTYDFWIQFDLFGTPDAAQKEVSGCEGRGDIYGGSMKLVSSSAKYSNKDEKLVHLYSRDKLDNYKHSDVEGETIKVNDFTLEKPVNNARLYVITSNHGANKGGEEYIRREHMVYFDGEELAKYTPGGESCEEFRVVNTQGNGIYGKRPKKLEDWARWNNWCPGNKIPIRIYELGDLIAGKHQFKIDVPEAEFKDQKGYIPLTVYIQGEEK</sequence>
<dbReference type="AlphaFoldDB" id="A0A8J6U394"/>
<comment type="caution">
    <text evidence="3">The sequence shown here is derived from an EMBL/GenBank/DDBJ whole genome shotgun (WGS) entry which is preliminary data.</text>
</comment>
<gene>
    <name evidence="3" type="ORF">ICJ85_05095</name>
</gene>
<reference evidence="3 4" key="1">
    <citation type="journal article" date="2018" name="J. Microbiol.">
        <title>Aestuariibaculum marinum sp. nov., a marine bacterium isolated from seawater in South Korea.</title>
        <authorList>
            <person name="Choi J."/>
            <person name="Lee D."/>
            <person name="Jang J.H."/>
            <person name="Cha S."/>
            <person name="Seo T."/>
        </authorList>
    </citation>
    <scope>NUCLEOTIDE SEQUENCE [LARGE SCALE GENOMIC DNA]</scope>
    <source>
        <strain evidence="3 4">IP7</strain>
    </source>
</reference>
<evidence type="ECO:0000313" key="3">
    <source>
        <dbReference type="EMBL" id="MBD0823390.1"/>
    </source>
</evidence>